<keyword evidence="1" id="KW-0175">Coiled coil</keyword>
<organism evidence="2 3">
    <name type="scientific">Candidatus Yanofskybacteria bacterium CG10_big_fil_rev_8_21_14_0_10_46_23</name>
    <dbReference type="NCBI Taxonomy" id="1975098"/>
    <lineage>
        <taxon>Bacteria</taxon>
        <taxon>Candidatus Yanofskyibacteriota</taxon>
    </lineage>
</organism>
<feature type="coiled-coil region" evidence="1">
    <location>
        <begin position="43"/>
        <end position="200"/>
    </location>
</feature>
<sequence>MKKYITIFAILALILPLGLVWAEDNDSKVRSRELLKEPEKILRETVREKVDKVQEEVRDGLRETKNEVRDEIESRREKLADQDNRRHNLLVNIKNKFSRMILRSQAAVARLDNILARLTTRTETLEADGHEVSEIFELIREAGANLDLVRADLREIKATIENLDNLENQKEVLAGLKEKIRLVAQNLRALRSDLREILNQIKAVVGDDNSDADRDDN</sequence>
<accession>A0A2H0R502</accession>
<evidence type="ECO:0000313" key="2">
    <source>
        <dbReference type="EMBL" id="PIR41406.1"/>
    </source>
</evidence>
<dbReference type="AlphaFoldDB" id="A0A2H0R502"/>
<name>A0A2H0R502_9BACT</name>
<evidence type="ECO:0000256" key="1">
    <source>
        <dbReference type="SAM" id="Coils"/>
    </source>
</evidence>
<proteinExistence type="predicted"/>
<dbReference type="EMBL" id="PCXO01000005">
    <property type="protein sequence ID" value="PIR41406.1"/>
    <property type="molecule type" value="Genomic_DNA"/>
</dbReference>
<comment type="caution">
    <text evidence="2">The sequence shown here is derived from an EMBL/GenBank/DDBJ whole genome shotgun (WGS) entry which is preliminary data.</text>
</comment>
<reference evidence="2 3" key="1">
    <citation type="submission" date="2017-09" db="EMBL/GenBank/DDBJ databases">
        <title>Depth-based differentiation of microbial function through sediment-hosted aquifers and enrichment of novel symbionts in the deep terrestrial subsurface.</title>
        <authorList>
            <person name="Probst A.J."/>
            <person name="Ladd B."/>
            <person name="Jarett J.K."/>
            <person name="Geller-Mcgrath D.E."/>
            <person name="Sieber C.M."/>
            <person name="Emerson J.B."/>
            <person name="Anantharaman K."/>
            <person name="Thomas B.C."/>
            <person name="Malmstrom R."/>
            <person name="Stieglmeier M."/>
            <person name="Klingl A."/>
            <person name="Woyke T."/>
            <person name="Ryan C.M."/>
            <person name="Banfield J.F."/>
        </authorList>
    </citation>
    <scope>NUCLEOTIDE SEQUENCE [LARGE SCALE GENOMIC DNA]</scope>
    <source>
        <strain evidence="2">CG10_big_fil_rev_8_21_14_0_10_46_23</strain>
    </source>
</reference>
<dbReference type="Proteomes" id="UP000230232">
    <property type="component" value="Unassembled WGS sequence"/>
</dbReference>
<gene>
    <name evidence="2" type="ORF">COV31_00855</name>
</gene>
<evidence type="ECO:0000313" key="3">
    <source>
        <dbReference type="Proteomes" id="UP000230232"/>
    </source>
</evidence>
<protein>
    <submittedName>
        <fullName evidence="2">Uncharacterized protein</fullName>
    </submittedName>
</protein>